<name>A0A9C6WCN0_DROAB</name>
<gene>
    <name evidence="2" type="primary">LOC127565137</name>
</gene>
<sequence>MQRLLNLNSDSRFSSNQMRIRIAIATPTPTSLNKWHKVVLITNLETTWFPVNEPTLKACYQFDGVYDANSQLTNVHLRLNLLKFMQIAKDQYQLSDDDALELLAFFKTNISEACYHLDGNNANGNLPLRLEIDKPWRLQSKPICKLPGVELLSDVTYLTMGGDVFLTQPNLLLNVLPRVPIVRSFSGRRDDRDICQFWTQLMHHLQLYMAPLVLASRPWPKNKSDDAWMLGLLQTDPSYI</sequence>
<keyword evidence="1" id="KW-1185">Reference proteome</keyword>
<evidence type="ECO:0000313" key="2">
    <source>
        <dbReference type="RefSeq" id="XP_051858329.1"/>
    </source>
</evidence>
<dbReference type="OrthoDB" id="7857831at2759"/>
<reference evidence="2" key="1">
    <citation type="submission" date="2025-08" db="UniProtKB">
        <authorList>
            <consortium name="RefSeq"/>
        </authorList>
    </citation>
    <scope>IDENTIFICATION</scope>
    <source>
        <strain evidence="2">15112-1751.03</strain>
        <tissue evidence="2">Whole Adult</tissue>
    </source>
</reference>
<organism evidence="1 2">
    <name type="scientific">Drosophila albomicans</name>
    <name type="common">Fruit fly</name>
    <dbReference type="NCBI Taxonomy" id="7291"/>
    <lineage>
        <taxon>Eukaryota</taxon>
        <taxon>Metazoa</taxon>
        <taxon>Ecdysozoa</taxon>
        <taxon>Arthropoda</taxon>
        <taxon>Hexapoda</taxon>
        <taxon>Insecta</taxon>
        <taxon>Pterygota</taxon>
        <taxon>Neoptera</taxon>
        <taxon>Endopterygota</taxon>
        <taxon>Diptera</taxon>
        <taxon>Brachycera</taxon>
        <taxon>Muscomorpha</taxon>
        <taxon>Ephydroidea</taxon>
        <taxon>Drosophilidae</taxon>
        <taxon>Drosophila</taxon>
    </lineage>
</organism>
<accession>A0A9C6WCN0</accession>
<dbReference type="Proteomes" id="UP000515160">
    <property type="component" value="Chromosome 2L"/>
</dbReference>
<evidence type="ECO:0000313" key="1">
    <source>
        <dbReference type="Proteomes" id="UP000515160"/>
    </source>
</evidence>
<dbReference type="RefSeq" id="XP_051858329.1">
    <property type="nucleotide sequence ID" value="XM_052002369.1"/>
</dbReference>
<dbReference type="GeneID" id="127565137"/>
<dbReference type="AlphaFoldDB" id="A0A9C6WCN0"/>
<proteinExistence type="predicted"/>
<protein>
    <submittedName>
        <fullName evidence="2">Uncharacterized protein LOC127565137</fullName>
    </submittedName>
</protein>